<evidence type="ECO:0000256" key="4">
    <source>
        <dbReference type="ARBA" id="ARBA00023136"/>
    </source>
</evidence>
<dbReference type="PANTHER" id="PTHR39344">
    <property type="entry name" value="UPF0182 PROTEIN SLL1060"/>
    <property type="match status" value="1"/>
</dbReference>
<dbReference type="EMBL" id="CAFAAO010000003">
    <property type="protein sequence ID" value="CAB4796204.1"/>
    <property type="molecule type" value="Genomic_DNA"/>
</dbReference>
<keyword evidence="4 5" id="KW-0472">Membrane</keyword>
<evidence type="ECO:0000313" key="7">
    <source>
        <dbReference type="EMBL" id="CAB4339601.1"/>
    </source>
</evidence>
<evidence type="ECO:0000313" key="8">
    <source>
        <dbReference type="EMBL" id="CAB4720759.1"/>
    </source>
</evidence>
<dbReference type="AlphaFoldDB" id="A0A6J7SWY5"/>
<name>A0A6J7SWY5_9ZZZZ</name>
<evidence type="ECO:0000313" key="6">
    <source>
        <dbReference type="EMBL" id="CAB4329741.1"/>
    </source>
</evidence>
<sequence>MSINLERPRRSPLGVTLMVLAGLFVVFSIFAGFYTDWQWYGSVGRTDVFTQQLIIRAVLFVAFTALTALSLWGSATLAYRSRPLNIPTSPEEFALQKYRESLDSFRRVLFIAGPIAFGVLTGLSASSQWKTYLLWKNSTLFGQTDPQFGKDISFYAFDLPFLKFFLGFGFTILIISLIVNIVVHYIYGGLRASFAQSTDSARRHLMFFLGTLALLKAGAYSIDKYSLATKSDSLITGLKYTDVNAIVPAKTILTYIALATAVLFFISMFRSGWSLPFIAFGAMLGASFVIGGLYPSFVQQFQVKPSELQRETPYIQRNLDSTRTAYGLDNVKFSDYAAIDNPSLASLTEDAGTISNIRLLDPALISPTFSQLQQIRGFYAFPDTLDIDRYTIDGVKRGTVVAVREVNLAGLADDQRNWFNDHLVFTHGYGVVAAYENTAQSDGAPKFAESNIPPSGTLEIDQPRVYFGEQSPSYSIVGADGTGNPLELDYPDDKSANGQTNNTYDGAGGVPIGNIFQRALFALNYQEPNIFLSNQIGPDSKILYDRDPKTRVEKVAPWLTLDGDPYPAVVDGKVKWIVDGYTTSNEFPYSARISLRDATADSVNSQFDSMSLSAGNITYIRNAVKATVDAYDGTVTIYAWDESDPILQTWMKAFPGVVQPKSAIPAEVLDHIRYPEDMFKVQRDVLAKYHVSDPQAFYSGQDFWIVPEDPTKPTVGQAQPPYYLTLQMPDQTAPTFSLTTTYAPTKRQTLAAFMSVNSDYGEDYGTIRVLQLPRNTTIPGPRQVQNNFESDPEVSKQLSLLRSGGSEVQLGNLLSLPVGGGLLYFEPVYVRASQGEGYPLLRKVLVSFGSKVAFEDDLATALKKVFSGQTSIPTDPTAPETPATTPEQDLANAILDANQAYNDGVAALAAGDFAAYGEAQARLSEALQRATAAGGVIAGKNLAVTPTPTPVPSPSQSTS</sequence>
<accession>A0A6J7SWY5</accession>
<evidence type="ECO:0000256" key="5">
    <source>
        <dbReference type="SAM" id="Phobius"/>
    </source>
</evidence>
<feature type="transmembrane region" description="Helical" evidence="5">
    <location>
        <begin position="164"/>
        <end position="183"/>
    </location>
</feature>
<dbReference type="PANTHER" id="PTHR39344:SF1">
    <property type="entry name" value="UPF0182 PROTEIN SLL1060"/>
    <property type="match status" value="1"/>
</dbReference>
<dbReference type="EMBL" id="CAEZYC010000135">
    <property type="protein sequence ID" value="CAB4720759.1"/>
    <property type="molecule type" value="Genomic_DNA"/>
</dbReference>
<feature type="transmembrane region" description="Helical" evidence="5">
    <location>
        <begin position="273"/>
        <end position="294"/>
    </location>
</feature>
<evidence type="ECO:0000256" key="3">
    <source>
        <dbReference type="ARBA" id="ARBA00022989"/>
    </source>
</evidence>
<evidence type="ECO:0000256" key="1">
    <source>
        <dbReference type="ARBA" id="ARBA00022475"/>
    </source>
</evidence>
<protein>
    <submittedName>
        <fullName evidence="11">Unannotated protein</fullName>
    </submittedName>
</protein>
<feature type="transmembrane region" description="Helical" evidence="5">
    <location>
        <begin position="53"/>
        <end position="72"/>
    </location>
</feature>
<proteinExistence type="inferred from homology"/>
<dbReference type="NCBIfam" id="NF000825">
    <property type="entry name" value="PRK00068.1"/>
    <property type="match status" value="1"/>
</dbReference>
<dbReference type="Pfam" id="PF03699">
    <property type="entry name" value="UPF0182"/>
    <property type="match status" value="1"/>
</dbReference>
<dbReference type="GO" id="GO:0016020">
    <property type="term" value="C:membrane"/>
    <property type="evidence" value="ECO:0007669"/>
    <property type="project" value="InterPro"/>
</dbReference>
<dbReference type="HAMAP" id="MF_01600">
    <property type="entry name" value="UPF0182"/>
    <property type="match status" value="1"/>
</dbReference>
<feature type="transmembrane region" description="Helical" evidence="5">
    <location>
        <begin position="245"/>
        <end position="266"/>
    </location>
</feature>
<keyword evidence="3 5" id="KW-1133">Transmembrane helix</keyword>
<dbReference type="EMBL" id="CAFBQG010000023">
    <property type="protein sequence ID" value="CAB5045627.1"/>
    <property type="molecule type" value="Genomic_DNA"/>
</dbReference>
<dbReference type="EMBL" id="CAFBPK010000022">
    <property type="protein sequence ID" value="CAB5025652.1"/>
    <property type="molecule type" value="Genomic_DNA"/>
</dbReference>
<evidence type="ECO:0000256" key="2">
    <source>
        <dbReference type="ARBA" id="ARBA00022692"/>
    </source>
</evidence>
<dbReference type="EMBL" id="CAESAD010000001">
    <property type="protein sequence ID" value="CAB4329741.1"/>
    <property type="molecule type" value="Genomic_DNA"/>
</dbReference>
<reference evidence="11" key="1">
    <citation type="submission" date="2020-05" db="EMBL/GenBank/DDBJ databases">
        <authorList>
            <person name="Chiriac C."/>
            <person name="Salcher M."/>
            <person name="Ghai R."/>
            <person name="Kavagutti S V."/>
        </authorList>
    </citation>
    <scope>NUCLEOTIDE SEQUENCE</scope>
</reference>
<dbReference type="EMBL" id="CAESAI010000019">
    <property type="protein sequence ID" value="CAB4339601.1"/>
    <property type="molecule type" value="Genomic_DNA"/>
</dbReference>
<feature type="transmembrane region" description="Helical" evidence="5">
    <location>
        <begin position="108"/>
        <end position="129"/>
    </location>
</feature>
<feature type="transmembrane region" description="Helical" evidence="5">
    <location>
        <begin position="12"/>
        <end position="33"/>
    </location>
</feature>
<evidence type="ECO:0000313" key="11">
    <source>
        <dbReference type="EMBL" id="CAB5045627.1"/>
    </source>
</evidence>
<gene>
    <name evidence="8" type="ORF">UFOPK2648_01433</name>
    <name evidence="9" type="ORF">UFOPK3037_00303</name>
    <name evidence="7" type="ORF">UFOPK3406_00879</name>
    <name evidence="6" type="ORF">UFOPK3925_00051</name>
    <name evidence="10" type="ORF">UFOPK4097_01209</name>
    <name evidence="11" type="ORF">UFOPK4301_00299</name>
</gene>
<feature type="transmembrane region" description="Helical" evidence="5">
    <location>
        <begin position="204"/>
        <end position="222"/>
    </location>
</feature>
<evidence type="ECO:0000313" key="10">
    <source>
        <dbReference type="EMBL" id="CAB5025652.1"/>
    </source>
</evidence>
<keyword evidence="2 5" id="KW-0812">Transmembrane</keyword>
<keyword evidence="1" id="KW-1003">Cell membrane</keyword>
<organism evidence="11">
    <name type="scientific">freshwater metagenome</name>
    <dbReference type="NCBI Taxonomy" id="449393"/>
    <lineage>
        <taxon>unclassified sequences</taxon>
        <taxon>metagenomes</taxon>
        <taxon>ecological metagenomes</taxon>
    </lineage>
</organism>
<evidence type="ECO:0000313" key="9">
    <source>
        <dbReference type="EMBL" id="CAB4796204.1"/>
    </source>
</evidence>
<dbReference type="InterPro" id="IPR005372">
    <property type="entry name" value="UPF0182"/>
</dbReference>
<dbReference type="GO" id="GO:0005576">
    <property type="term" value="C:extracellular region"/>
    <property type="evidence" value="ECO:0007669"/>
    <property type="project" value="TreeGrafter"/>
</dbReference>